<evidence type="ECO:0000259" key="1">
    <source>
        <dbReference type="PROSITE" id="PS50097"/>
    </source>
</evidence>
<dbReference type="CDD" id="cd00121">
    <property type="entry name" value="MATH"/>
    <property type="match status" value="1"/>
</dbReference>
<comment type="caution">
    <text evidence="3">The sequence shown here is derived from an EMBL/GenBank/DDBJ whole genome shotgun (WGS) entry which is preliminary data.</text>
</comment>
<feature type="domain" description="MATH" evidence="2">
    <location>
        <begin position="4"/>
        <end position="134"/>
    </location>
</feature>
<dbReference type="Pfam" id="PF00651">
    <property type="entry name" value="BTB"/>
    <property type="match status" value="1"/>
</dbReference>
<evidence type="ECO:0000313" key="4">
    <source>
        <dbReference type="Proteomes" id="UP001497382"/>
    </source>
</evidence>
<feature type="domain" description="BTB" evidence="1">
    <location>
        <begin position="333"/>
        <end position="400"/>
    </location>
</feature>
<evidence type="ECO:0008006" key="5">
    <source>
        <dbReference type="Google" id="ProtNLM"/>
    </source>
</evidence>
<dbReference type="SMART" id="SM00061">
    <property type="entry name" value="MATH"/>
    <property type="match status" value="1"/>
</dbReference>
<dbReference type="InterPro" id="IPR011333">
    <property type="entry name" value="SKP1/BTB/POZ_sf"/>
</dbReference>
<dbReference type="PROSITE" id="PS50097">
    <property type="entry name" value="BTB"/>
    <property type="match status" value="1"/>
</dbReference>
<dbReference type="Gene3D" id="3.30.710.10">
    <property type="entry name" value="Potassium Channel Kv1.1, Chain A"/>
    <property type="match status" value="2"/>
</dbReference>
<dbReference type="EMBL" id="CAXIEN010000153">
    <property type="protein sequence ID" value="CAL1282227.1"/>
    <property type="molecule type" value="Genomic_DNA"/>
</dbReference>
<dbReference type="SUPFAM" id="SSF49599">
    <property type="entry name" value="TRAF domain-like"/>
    <property type="match status" value="1"/>
</dbReference>
<name>A0AAV2AEW9_9ARAC</name>
<proteinExistence type="predicted"/>
<protein>
    <recommendedName>
        <fullName evidence="5">Speckle-type POZ protein</fullName>
    </recommendedName>
</protein>
<dbReference type="GO" id="GO:0030163">
    <property type="term" value="P:protein catabolic process"/>
    <property type="evidence" value="ECO:0007669"/>
    <property type="project" value="UniProtKB-ARBA"/>
</dbReference>
<dbReference type="InterPro" id="IPR000210">
    <property type="entry name" value="BTB/POZ_dom"/>
</dbReference>
<accession>A0AAV2AEW9</accession>
<dbReference type="PANTHER" id="PTHR24413">
    <property type="entry name" value="SPECKLE-TYPE POZ PROTEIN"/>
    <property type="match status" value="1"/>
</dbReference>
<sequence length="573" mass="66081">MENGYTFQWKIKSISYCWLQKGEPIESPTFDVYPSLTTKWSLVLYPRGIVTENRAGVCLRRENDFFGPSIIEASFQFAFLDANGSILKVKFGTTRGFARGSVSGAGEFISQDTIFGTGRKTILPQDILIVQCTVWIKDEIPMIKYNESFWSSFQLNSRSFLWKIDGFNTLRPGQRNQFVVMNESNKVLVSFHLVSDFKREINLEIISCDKSLKCFSFKIAVIDSEGQKINFGDHKFFADFEKINKPLISREQLMKNESRYLPKGVLSLACEFVYSTGSILHGCEENNFGVISPIEIREFIEKEDEPVVSRTENQQMQPLANDLKSMYDEAILCDSELRTSTQTFSVHKTILSARSPVFRRMFSNDMKEKNSGHVDITGLENDTVQRMLLYIYTDRLEDLQFESASRLYSAAVKYEILSLKEKCRFFFKDNLIQLSPREVCDLQTFARRHQDEDLEFAVGKCTWSLDKKVLSRLEDLRFESASKLYSTADKYANLSLKEKCSSFLKDSLNPTNACDLLLLADRHQDDDLKCAVQDYILSHDKEIFGLLEWKYFMANNLQLAADIMHRKLWPNQG</sequence>
<organism evidence="3 4">
    <name type="scientific">Larinioides sclopetarius</name>
    <dbReference type="NCBI Taxonomy" id="280406"/>
    <lineage>
        <taxon>Eukaryota</taxon>
        <taxon>Metazoa</taxon>
        <taxon>Ecdysozoa</taxon>
        <taxon>Arthropoda</taxon>
        <taxon>Chelicerata</taxon>
        <taxon>Arachnida</taxon>
        <taxon>Araneae</taxon>
        <taxon>Araneomorphae</taxon>
        <taxon>Entelegynae</taxon>
        <taxon>Araneoidea</taxon>
        <taxon>Araneidae</taxon>
        <taxon>Larinioides</taxon>
    </lineage>
</organism>
<dbReference type="SUPFAM" id="SSF54695">
    <property type="entry name" value="POZ domain"/>
    <property type="match status" value="1"/>
</dbReference>
<dbReference type="PROSITE" id="PS50144">
    <property type="entry name" value="MATH"/>
    <property type="match status" value="1"/>
</dbReference>
<dbReference type="CDD" id="cd18186">
    <property type="entry name" value="BTB_POZ_ZBTB_KLHL-like"/>
    <property type="match status" value="1"/>
</dbReference>
<dbReference type="InterPro" id="IPR008974">
    <property type="entry name" value="TRAF-like"/>
</dbReference>
<dbReference type="InterPro" id="IPR002083">
    <property type="entry name" value="MATH/TRAF_dom"/>
</dbReference>
<keyword evidence="4" id="KW-1185">Reference proteome</keyword>
<evidence type="ECO:0000259" key="2">
    <source>
        <dbReference type="PROSITE" id="PS50144"/>
    </source>
</evidence>
<gene>
    <name evidence="3" type="ORF">LARSCL_LOCUS11981</name>
</gene>
<dbReference type="Gene3D" id="2.60.210.10">
    <property type="entry name" value="Apoptosis, Tumor Necrosis Factor Receptor Associated Protein 2, Chain A"/>
    <property type="match status" value="1"/>
</dbReference>
<dbReference type="Pfam" id="PF22486">
    <property type="entry name" value="MATH_2"/>
    <property type="match status" value="1"/>
</dbReference>
<dbReference type="Proteomes" id="UP001497382">
    <property type="component" value="Unassembled WGS sequence"/>
</dbReference>
<dbReference type="SMART" id="SM00225">
    <property type="entry name" value="BTB"/>
    <property type="match status" value="1"/>
</dbReference>
<dbReference type="AlphaFoldDB" id="A0AAV2AEW9"/>
<evidence type="ECO:0000313" key="3">
    <source>
        <dbReference type="EMBL" id="CAL1282227.1"/>
    </source>
</evidence>
<reference evidence="3 4" key="1">
    <citation type="submission" date="2024-04" db="EMBL/GenBank/DDBJ databases">
        <authorList>
            <person name="Rising A."/>
            <person name="Reimegard J."/>
            <person name="Sonavane S."/>
            <person name="Akerstrom W."/>
            <person name="Nylinder S."/>
            <person name="Hedman E."/>
            <person name="Kallberg Y."/>
        </authorList>
    </citation>
    <scope>NUCLEOTIDE SEQUENCE [LARGE SCALE GENOMIC DNA]</scope>
</reference>